<evidence type="ECO:0000256" key="3">
    <source>
        <dbReference type="ARBA" id="ARBA00022801"/>
    </source>
</evidence>
<dbReference type="PANTHER" id="PTHR47053:SF1">
    <property type="entry name" value="MUREIN DD-ENDOPEPTIDASE MEPH-RELATED"/>
    <property type="match status" value="1"/>
</dbReference>
<name>A0ABW8YT47_9FLAO</name>
<dbReference type="PANTHER" id="PTHR47053">
    <property type="entry name" value="MUREIN DD-ENDOPEPTIDASE MEPH-RELATED"/>
    <property type="match status" value="1"/>
</dbReference>
<dbReference type="SUPFAM" id="SSF54001">
    <property type="entry name" value="Cysteine proteinases"/>
    <property type="match status" value="1"/>
</dbReference>
<feature type="domain" description="NlpC/P60" evidence="5">
    <location>
        <begin position="66"/>
        <end position="197"/>
    </location>
</feature>
<evidence type="ECO:0000259" key="5">
    <source>
        <dbReference type="PROSITE" id="PS51935"/>
    </source>
</evidence>
<accession>A0ABW8YT47</accession>
<dbReference type="PROSITE" id="PS51257">
    <property type="entry name" value="PROKAR_LIPOPROTEIN"/>
    <property type="match status" value="1"/>
</dbReference>
<comment type="caution">
    <text evidence="6">The sequence shown here is derived from an EMBL/GenBank/DDBJ whole genome shotgun (WGS) entry which is preliminary data.</text>
</comment>
<dbReference type="PROSITE" id="PS51935">
    <property type="entry name" value="NLPC_P60"/>
    <property type="match status" value="1"/>
</dbReference>
<dbReference type="Pfam" id="PF00877">
    <property type="entry name" value="NLPC_P60"/>
    <property type="match status" value="1"/>
</dbReference>
<evidence type="ECO:0000256" key="4">
    <source>
        <dbReference type="ARBA" id="ARBA00022807"/>
    </source>
</evidence>
<dbReference type="InterPro" id="IPR000064">
    <property type="entry name" value="NLP_P60_dom"/>
</dbReference>
<reference evidence="6 7" key="1">
    <citation type="submission" date="2024-06" db="EMBL/GenBank/DDBJ databases">
        <authorList>
            <person name="Kaempfer P."/>
            <person name="Viver T."/>
        </authorList>
    </citation>
    <scope>NUCLEOTIDE SEQUENCE [LARGE SCALE GENOMIC DNA]</scope>
    <source>
        <strain evidence="6 7">ST-119</strain>
    </source>
</reference>
<proteinExistence type="inferred from homology"/>
<dbReference type="Gene3D" id="3.90.1720.10">
    <property type="entry name" value="endopeptidase domain like (from Nostoc punctiforme)"/>
    <property type="match status" value="1"/>
</dbReference>
<evidence type="ECO:0000313" key="6">
    <source>
        <dbReference type="EMBL" id="MFL9843476.1"/>
    </source>
</evidence>
<keyword evidence="4" id="KW-0788">Thiol protease</keyword>
<organism evidence="6 7">
    <name type="scientific">Flavobacterium rhizosphaerae</name>
    <dbReference type="NCBI Taxonomy" id="3163298"/>
    <lineage>
        <taxon>Bacteria</taxon>
        <taxon>Pseudomonadati</taxon>
        <taxon>Bacteroidota</taxon>
        <taxon>Flavobacteriia</taxon>
        <taxon>Flavobacteriales</taxon>
        <taxon>Flavobacteriaceae</taxon>
        <taxon>Flavobacterium</taxon>
    </lineage>
</organism>
<evidence type="ECO:0000256" key="1">
    <source>
        <dbReference type="ARBA" id="ARBA00007074"/>
    </source>
</evidence>
<keyword evidence="3" id="KW-0378">Hydrolase</keyword>
<keyword evidence="2" id="KW-0645">Protease</keyword>
<dbReference type="InterPro" id="IPR038765">
    <property type="entry name" value="Papain-like_cys_pep_sf"/>
</dbReference>
<dbReference type="InterPro" id="IPR051202">
    <property type="entry name" value="Peptidase_C40"/>
</dbReference>
<dbReference type="RefSeq" id="WP_408083728.1">
    <property type="nucleotide sequence ID" value="NZ_JBELPZ010000002.1"/>
</dbReference>
<sequence length="199" mass="22104">MRIAKTYLLALIAMFVLSCKKEEKPAIIILENNETAQALNNPDTEVQVTFDVAEAKNTTQVKSAGTPKRDAVIAYAKKFLGTSYCYASADPKKGFDCSGFVNYVFDRFDIDLPRSSKNFKNLAPGLKPKEFKKGDVLVFYGYKDSTSIGHVGIVYEADGMNSKFIHASSGGEKEVMISDLGSDMYTKRFYKCINVLNLK</sequence>
<dbReference type="EMBL" id="JBELPZ010000002">
    <property type="protein sequence ID" value="MFL9843476.1"/>
    <property type="molecule type" value="Genomic_DNA"/>
</dbReference>
<gene>
    <name evidence="6" type="ORF">ABS766_03480</name>
</gene>
<dbReference type="Proteomes" id="UP001629156">
    <property type="component" value="Unassembled WGS sequence"/>
</dbReference>
<evidence type="ECO:0000256" key="2">
    <source>
        <dbReference type="ARBA" id="ARBA00022670"/>
    </source>
</evidence>
<comment type="similarity">
    <text evidence="1">Belongs to the peptidase C40 family.</text>
</comment>
<keyword evidence="7" id="KW-1185">Reference proteome</keyword>
<evidence type="ECO:0000313" key="7">
    <source>
        <dbReference type="Proteomes" id="UP001629156"/>
    </source>
</evidence>
<protein>
    <submittedName>
        <fullName evidence="6">C40 family peptidase</fullName>
    </submittedName>
</protein>